<feature type="domain" description="PB1-like" evidence="2">
    <location>
        <begin position="10"/>
        <end position="96"/>
    </location>
</feature>
<reference evidence="3 4" key="1">
    <citation type="journal article" date="2019" name="Plant Biotechnol. J.">
        <title>The red bayberry genome and genetic basis of sex determination.</title>
        <authorList>
            <person name="Jia H.M."/>
            <person name="Jia H.J."/>
            <person name="Cai Q.L."/>
            <person name="Wang Y."/>
            <person name="Zhao H.B."/>
            <person name="Yang W.F."/>
            <person name="Wang G.Y."/>
            <person name="Li Y.H."/>
            <person name="Zhan D.L."/>
            <person name="Shen Y.T."/>
            <person name="Niu Q.F."/>
            <person name="Chang L."/>
            <person name="Qiu J."/>
            <person name="Zhao L."/>
            <person name="Xie H.B."/>
            <person name="Fu W.Y."/>
            <person name="Jin J."/>
            <person name="Li X.W."/>
            <person name="Jiao Y."/>
            <person name="Zhou C.C."/>
            <person name="Tu T."/>
            <person name="Chai C.Y."/>
            <person name="Gao J.L."/>
            <person name="Fan L.J."/>
            <person name="van de Weg E."/>
            <person name="Wang J.Y."/>
            <person name="Gao Z.S."/>
        </authorList>
    </citation>
    <scope>NUCLEOTIDE SEQUENCE [LARGE SCALE GENOMIC DNA]</scope>
    <source>
        <tissue evidence="3">Leaves</tissue>
    </source>
</reference>
<feature type="region of interest" description="Disordered" evidence="1">
    <location>
        <begin position="190"/>
        <end position="268"/>
    </location>
</feature>
<dbReference type="AlphaFoldDB" id="A0A6A1VJ66"/>
<organism evidence="3 4">
    <name type="scientific">Morella rubra</name>
    <name type="common">Chinese bayberry</name>
    <dbReference type="NCBI Taxonomy" id="262757"/>
    <lineage>
        <taxon>Eukaryota</taxon>
        <taxon>Viridiplantae</taxon>
        <taxon>Streptophyta</taxon>
        <taxon>Embryophyta</taxon>
        <taxon>Tracheophyta</taxon>
        <taxon>Spermatophyta</taxon>
        <taxon>Magnoliopsida</taxon>
        <taxon>eudicotyledons</taxon>
        <taxon>Gunneridae</taxon>
        <taxon>Pentapetalae</taxon>
        <taxon>rosids</taxon>
        <taxon>fabids</taxon>
        <taxon>Fagales</taxon>
        <taxon>Myricaceae</taxon>
        <taxon>Morella</taxon>
    </lineage>
</organism>
<evidence type="ECO:0000256" key="1">
    <source>
        <dbReference type="SAM" id="MobiDB-lite"/>
    </source>
</evidence>
<keyword evidence="4" id="KW-1185">Reference proteome</keyword>
<gene>
    <name evidence="3" type="ORF">CJ030_MR5G010134</name>
</gene>
<feature type="compositionally biased region" description="Polar residues" evidence="1">
    <location>
        <begin position="219"/>
        <end position="231"/>
    </location>
</feature>
<evidence type="ECO:0000313" key="4">
    <source>
        <dbReference type="Proteomes" id="UP000516437"/>
    </source>
</evidence>
<dbReference type="InterPro" id="IPR058594">
    <property type="entry name" value="PB1-like_dom_pln"/>
</dbReference>
<dbReference type="Proteomes" id="UP000516437">
    <property type="component" value="Chromosome 5"/>
</dbReference>
<proteinExistence type="predicted"/>
<name>A0A6A1VJ66_9ROSI</name>
<evidence type="ECO:0000259" key="2">
    <source>
        <dbReference type="Pfam" id="PF26130"/>
    </source>
</evidence>
<dbReference type="EMBL" id="RXIC02000023">
    <property type="protein sequence ID" value="KAB1212834.1"/>
    <property type="molecule type" value="Genomic_DNA"/>
</dbReference>
<comment type="caution">
    <text evidence="3">The sequence shown here is derived from an EMBL/GenBank/DDBJ whole genome shotgun (WGS) entry which is preliminary data.</text>
</comment>
<dbReference type="Pfam" id="PF26130">
    <property type="entry name" value="PB1-like"/>
    <property type="match status" value="1"/>
</dbReference>
<accession>A0A6A1VJ66</accession>
<sequence length="280" mass="30596">MKIYQTIHSPQERREYKGGEVVDLGEVDTDYISTTVLHEYAKVILHYLNVVGFVYKLEDDVLDNGFSMLYSNKDVWELLYWIAREHPTALHIYFEHGVDIPDLCPIESQPTASLTAEGVDNVGATEGGSISGDIDAHSNSINDEVEVHCNEHPEAHTSEGGSISRDIDAHSNSINDEAEVHWNEHLEAPTSEGAVGSEPPNNENPAGEDHGGEYVTDMAGTSVTQVETQDGTTHKKRKKKKDGEGTSQAASGEIGGSQPNTRSRTALEDIRLGGIVRCTQ</sequence>
<protein>
    <recommendedName>
        <fullName evidence="2">PB1-like domain-containing protein</fullName>
    </recommendedName>
</protein>
<evidence type="ECO:0000313" key="3">
    <source>
        <dbReference type="EMBL" id="KAB1212834.1"/>
    </source>
</evidence>